<comment type="cofactor">
    <cofactor evidence="1 12">
        <name>heme</name>
        <dbReference type="ChEBI" id="CHEBI:30413"/>
    </cofactor>
</comment>
<organism evidence="15 16">
    <name type="scientific">Artemisia annua</name>
    <name type="common">Sweet wormwood</name>
    <dbReference type="NCBI Taxonomy" id="35608"/>
    <lineage>
        <taxon>Eukaryota</taxon>
        <taxon>Viridiplantae</taxon>
        <taxon>Streptophyta</taxon>
        <taxon>Embryophyta</taxon>
        <taxon>Tracheophyta</taxon>
        <taxon>Spermatophyta</taxon>
        <taxon>Magnoliopsida</taxon>
        <taxon>eudicotyledons</taxon>
        <taxon>Gunneridae</taxon>
        <taxon>Pentapetalae</taxon>
        <taxon>asterids</taxon>
        <taxon>campanulids</taxon>
        <taxon>Asterales</taxon>
        <taxon>Asteraceae</taxon>
        <taxon>Asteroideae</taxon>
        <taxon>Anthemideae</taxon>
        <taxon>Artemisiinae</taxon>
        <taxon>Artemisia</taxon>
    </lineage>
</organism>
<evidence type="ECO:0000256" key="11">
    <source>
        <dbReference type="ARBA" id="ARBA00023136"/>
    </source>
</evidence>
<dbReference type="OrthoDB" id="1731907at2759"/>
<keyword evidence="6 12" id="KW-0479">Metal-binding</keyword>
<evidence type="ECO:0000256" key="5">
    <source>
        <dbReference type="ARBA" id="ARBA00022692"/>
    </source>
</evidence>
<evidence type="ECO:0000256" key="6">
    <source>
        <dbReference type="ARBA" id="ARBA00022723"/>
    </source>
</evidence>
<evidence type="ECO:0000256" key="10">
    <source>
        <dbReference type="ARBA" id="ARBA00023033"/>
    </source>
</evidence>
<gene>
    <name evidence="15" type="ORF">CTI12_AA237150</name>
</gene>
<reference evidence="15 16" key="1">
    <citation type="journal article" date="2018" name="Mol. Plant">
        <title>The genome of Artemisia annua provides insight into the evolution of Asteraceae family and artemisinin biosynthesis.</title>
        <authorList>
            <person name="Shen Q."/>
            <person name="Zhang L."/>
            <person name="Liao Z."/>
            <person name="Wang S."/>
            <person name="Yan T."/>
            <person name="Shi P."/>
            <person name="Liu M."/>
            <person name="Fu X."/>
            <person name="Pan Q."/>
            <person name="Wang Y."/>
            <person name="Lv Z."/>
            <person name="Lu X."/>
            <person name="Zhang F."/>
            <person name="Jiang W."/>
            <person name="Ma Y."/>
            <person name="Chen M."/>
            <person name="Hao X."/>
            <person name="Li L."/>
            <person name="Tang Y."/>
            <person name="Lv G."/>
            <person name="Zhou Y."/>
            <person name="Sun X."/>
            <person name="Brodelius P.E."/>
            <person name="Rose J.K.C."/>
            <person name="Tang K."/>
        </authorList>
    </citation>
    <scope>NUCLEOTIDE SEQUENCE [LARGE SCALE GENOMIC DNA]</scope>
    <source>
        <strain evidence="16">cv. Huhao1</strain>
        <tissue evidence="15">Leaf</tissue>
    </source>
</reference>
<dbReference type="InterPro" id="IPR058352">
    <property type="entry name" value="DUF8039"/>
</dbReference>
<protein>
    <submittedName>
        <fullName evidence="15">Cytochrome P450 93A3</fullName>
    </submittedName>
</protein>
<dbReference type="Pfam" id="PF00067">
    <property type="entry name" value="p450"/>
    <property type="match status" value="1"/>
</dbReference>
<keyword evidence="11" id="KW-0472">Membrane</keyword>
<keyword evidence="4 12" id="KW-0349">Heme</keyword>
<comment type="similarity">
    <text evidence="3 13">Belongs to the cytochrome P450 family.</text>
</comment>
<keyword evidence="10 13" id="KW-0503">Monooxygenase</keyword>
<sequence length="629" mass="70858">MEKPRKKRGINKVEDLPIGESVRFNRHGAAVGEHRRKFVSYIGNAVRKNISILERNWQKIDPTEKELLWSDIKEPTTCSLFSPQSILTGEKILCAHATVYPVGDGLIHGSRKGQMRVSVLKVLNRQKELDLPVPDEDIPNLGGTCGGFIQWPIGAIACFSGLPNTPTKSAAAKSTLPNNVQGPSTECSALTIVPTIAKASKKRKKILKAPVEQSKAEKEKADIRKQLNALKEDIDGRSDAVKKGYYRWMAHEDCAMPQFVSFKKEIFRDADDFTLPINPRDIIELLTGEQLTTNILTLFLRSLYLLKAASSNQNNKTGFLNPEVITADTRMDTDTEVVIYLTEALNCEISGYDFFVAPYLQSGHHALLIICPKHGKGFILDSYKWKEKRTKKDYYLVKHVERVVGQLSWDFPAVNKQEETWECGFYVMKWVLDFALKYQHDDFPNTLPWGDERSLSMGEIDSVVNALVQESDIPNLPYLQAIVKEGLRLHPATPMIARTTLQDCIVAGYNVPANTNVFINVWAVNKDPEHWENPLDFWPERFEDNMLDVRGQHFHFLPFGSGRRMCPGISLALLVVHTTLGGMIQCFDWKAGKDGNLTSVDMEEKVGITLMRASHLVCIPVARLDPLPI</sequence>
<dbReference type="GO" id="GO:0020037">
    <property type="term" value="F:heme binding"/>
    <property type="evidence" value="ECO:0007669"/>
    <property type="project" value="InterPro"/>
</dbReference>
<dbReference type="PANTHER" id="PTHR47944">
    <property type="entry name" value="CYTOCHROME P450 98A9"/>
    <property type="match status" value="1"/>
</dbReference>
<evidence type="ECO:0000256" key="2">
    <source>
        <dbReference type="ARBA" id="ARBA00004167"/>
    </source>
</evidence>
<dbReference type="PANTHER" id="PTHR47944:SF17">
    <property type="entry name" value="3,9-DIHYDROXYPTEROCARPAN 6A-MONOOXYGENASE"/>
    <property type="match status" value="1"/>
</dbReference>
<evidence type="ECO:0000256" key="12">
    <source>
        <dbReference type="PIRSR" id="PIRSR602401-1"/>
    </source>
</evidence>
<dbReference type="GO" id="GO:0005506">
    <property type="term" value="F:iron ion binding"/>
    <property type="evidence" value="ECO:0007669"/>
    <property type="project" value="InterPro"/>
</dbReference>
<dbReference type="PROSITE" id="PS00086">
    <property type="entry name" value="CYTOCHROME_P450"/>
    <property type="match status" value="1"/>
</dbReference>
<accession>A0A2U1M6U9</accession>
<evidence type="ECO:0000256" key="4">
    <source>
        <dbReference type="ARBA" id="ARBA00022617"/>
    </source>
</evidence>
<dbReference type="Proteomes" id="UP000245207">
    <property type="component" value="Unassembled WGS sequence"/>
</dbReference>
<dbReference type="GO" id="GO:0016020">
    <property type="term" value="C:membrane"/>
    <property type="evidence" value="ECO:0007669"/>
    <property type="project" value="UniProtKB-SubCell"/>
</dbReference>
<dbReference type="InterPro" id="IPR036396">
    <property type="entry name" value="Cyt_P450_sf"/>
</dbReference>
<keyword evidence="7" id="KW-1133">Transmembrane helix</keyword>
<evidence type="ECO:0000256" key="3">
    <source>
        <dbReference type="ARBA" id="ARBA00010617"/>
    </source>
</evidence>
<evidence type="ECO:0000256" key="9">
    <source>
        <dbReference type="ARBA" id="ARBA00023004"/>
    </source>
</evidence>
<dbReference type="PRINTS" id="PR00463">
    <property type="entry name" value="EP450I"/>
</dbReference>
<dbReference type="GO" id="GO:0016705">
    <property type="term" value="F:oxidoreductase activity, acting on paired donors, with incorporation or reduction of molecular oxygen"/>
    <property type="evidence" value="ECO:0007669"/>
    <property type="project" value="InterPro"/>
</dbReference>
<dbReference type="SUPFAM" id="SSF48264">
    <property type="entry name" value="Cytochrome P450"/>
    <property type="match status" value="1"/>
</dbReference>
<dbReference type="SUPFAM" id="SSF54001">
    <property type="entry name" value="Cysteine proteinases"/>
    <property type="match status" value="1"/>
</dbReference>
<dbReference type="InterPro" id="IPR038765">
    <property type="entry name" value="Papain-like_cys_pep_sf"/>
</dbReference>
<comment type="subcellular location">
    <subcellularLocation>
        <location evidence="2">Membrane</location>
        <topology evidence="2">Single-pass membrane protein</topology>
    </subcellularLocation>
</comment>
<keyword evidence="8 13" id="KW-0560">Oxidoreductase</keyword>
<feature type="domain" description="DUF8039" evidence="14">
    <location>
        <begin position="70"/>
        <end position="156"/>
    </location>
</feature>
<comment type="caution">
    <text evidence="15">The sequence shown here is derived from an EMBL/GenBank/DDBJ whole genome shotgun (WGS) entry which is preliminary data.</text>
</comment>
<dbReference type="EMBL" id="PKPP01006304">
    <property type="protein sequence ID" value="PWA56957.1"/>
    <property type="molecule type" value="Genomic_DNA"/>
</dbReference>
<feature type="binding site" description="axial binding residue" evidence="12">
    <location>
        <position position="566"/>
    </location>
    <ligand>
        <name>heme</name>
        <dbReference type="ChEBI" id="CHEBI:30413"/>
    </ligand>
    <ligandPart>
        <name>Fe</name>
        <dbReference type="ChEBI" id="CHEBI:18248"/>
    </ligandPart>
</feature>
<evidence type="ECO:0000256" key="13">
    <source>
        <dbReference type="RuleBase" id="RU000461"/>
    </source>
</evidence>
<evidence type="ECO:0000313" key="16">
    <source>
        <dbReference type="Proteomes" id="UP000245207"/>
    </source>
</evidence>
<dbReference type="InterPro" id="IPR017972">
    <property type="entry name" value="Cyt_P450_CS"/>
</dbReference>
<keyword evidence="5" id="KW-0812">Transmembrane</keyword>
<evidence type="ECO:0000256" key="8">
    <source>
        <dbReference type="ARBA" id="ARBA00023002"/>
    </source>
</evidence>
<evidence type="ECO:0000256" key="7">
    <source>
        <dbReference type="ARBA" id="ARBA00022989"/>
    </source>
</evidence>
<keyword evidence="9 12" id="KW-0408">Iron</keyword>
<proteinExistence type="inferred from homology"/>
<dbReference type="InterPro" id="IPR001128">
    <property type="entry name" value="Cyt_P450"/>
</dbReference>
<dbReference type="PRINTS" id="PR00385">
    <property type="entry name" value="P450"/>
</dbReference>
<evidence type="ECO:0000313" key="15">
    <source>
        <dbReference type="EMBL" id="PWA56957.1"/>
    </source>
</evidence>
<dbReference type="AlphaFoldDB" id="A0A2U1M6U9"/>
<dbReference type="Gene3D" id="3.40.395.10">
    <property type="entry name" value="Adenoviral Proteinase, Chain A"/>
    <property type="match status" value="1"/>
</dbReference>
<evidence type="ECO:0000259" key="14">
    <source>
        <dbReference type="Pfam" id="PF26133"/>
    </source>
</evidence>
<dbReference type="Gene3D" id="1.10.630.10">
    <property type="entry name" value="Cytochrome P450"/>
    <property type="match status" value="1"/>
</dbReference>
<dbReference type="Pfam" id="PF26133">
    <property type="entry name" value="DUF8039"/>
    <property type="match status" value="1"/>
</dbReference>
<keyword evidence="16" id="KW-1185">Reference proteome</keyword>
<dbReference type="GO" id="GO:0004497">
    <property type="term" value="F:monooxygenase activity"/>
    <property type="evidence" value="ECO:0007669"/>
    <property type="project" value="UniProtKB-KW"/>
</dbReference>
<dbReference type="STRING" id="35608.A0A2U1M6U9"/>
<name>A0A2U1M6U9_ARTAN</name>
<dbReference type="InterPro" id="IPR002401">
    <property type="entry name" value="Cyt_P450_E_grp-I"/>
</dbReference>
<evidence type="ECO:0000256" key="1">
    <source>
        <dbReference type="ARBA" id="ARBA00001971"/>
    </source>
</evidence>